<comment type="similarity">
    <text evidence="6">Belongs to the TRAFAC class myosin-kinesin ATPase superfamily. Myosin family.</text>
</comment>
<keyword evidence="4 6" id="KW-0505">Motor protein</keyword>
<proteinExistence type="inferred from homology"/>
<dbReference type="Gene3D" id="1.20.58.530">
    <property type="match status" value="1"/>
</dbReference>
<dbReference type="Gene3D" id="1.10.10.820">
    <property type="match status" value="1"/>
</dbReference>
<gene>
    <name evidence="10" type="ORF">EgrG_000928600</name>
</gene>
<evidence type="ECO:0000256" key="2">
    <source>
        <dbReference type="ARBA" id="ARBA00022840"/>
    </source>
</evidence>
<keyword evidence="7" id="KW-0175">Coiled coil</keyword>
<dbReference type="InterPro" id="IPR049016">
    <property type="entry name" value="MYO6_lever"/>
</dbReference>
<evidence type="ECO:0000313" key="12">
    <source>
        <dbReference type="WBParaSite" id="EgrG_000928600"/>
    </source>
</evidence>
<dbReference type="EMBL" id="LK028593">
    <property type="protein sequence ID" value="CDS23699.1"/>
    <property type="molecule type" value="Genomic_DNA"/>
</dbReference>
<dbReference type="GO" id="GO:0030048">
    <property type="term" value="P:actin filament-based movement"/>
    <property type="evidence" value="ECO:0007669"/>
    <property type="project" value="TreeGrafter"/>
</dbReference>
<accession>A0A068WYU9</accession>
<dbReference type="AlphaFoldDB" id="A0A068WYU9"/>
<keyword evidence="8" id="KW-0472">Membrane</keyword>
<feature type="coiled-coil region" evidence="7">
    <location>
        <begin position="895"/>
        <end position="932"/>
    </location>
</feature>
<evidence type="ECO:0000256" key="7">
    <source>
        <dbReference type="SAM" id="Coils"/>
    </source>
</evidence>
<keyword evidence="2 6" id="KW-0067">ATP-binding</keyword>
<dbReference type="PROSITE" id="PS51456">
    <property type="entry name" value="MYOSIN_MOTOR"/>
    <property type="match status" value="1"/>
</dbReference>
<evidence type="ECO:0000313" key="10">
    <source>
        <dbReference type="EMBL" id="CDS23699.1"/>
    </source>
</evidence>
<dbReference type="Pfam" id="PF00063">
    <property type="entry name" value="Myosin_head"/>
    <property type="match status" value="1"/>
</dbReference>
<keyword evidence="5 6" id="KW-0009">Actin-binding</keyword>
<feature type="binding site" evidence="6">
    <location>
        <begin position="149"/>
        <end position="156"/>
    </location>
    <ligand>
        <name>ATP</name>
        <dbReference type="ChEBI" id="CHEBI:30616"/>
    </ligand>
</feature>
<feature type="domain" description="Myosin motor" evidence="9">
    <location>
        <begin position="55"/>
        <end position="765"/>
    </location>
</feature>
<dbReference type="PANTHER" id="PTHR13140:SF745">
    <property type="entry name" value="UNCONVENTIONAL MYOSIN-VI"/>
    <property type="match status" value="1"/>
</dbReference>
<dbReference type="Proteomes" id="UP000492820">
    <property type="component" value="Unassembled WGS sequence"/>
</dbReference>
<name>A0A068WYU9_ECHGR</name>
<dbReference type="Gene3D" id="1.20.120.720">
    <property type="entry name" value="Myosin VI head, motor domain, U50 subdomain"/>
    <property type="match status" value="1"/>
</dbReference>
<keyword evidence="3 6" id="KW-0518">Myosin</keyword>
<dbReference type="PRINTS" id="PR00193">
    <property type="entry name" value="MYOSINHEAVY"/>
</dbReference>
<dbReference type="GO" id="GO:0000146">
    <property type="term" value="F:microfilament motor activity"/>
    <property type="evidence" value="ECO:0007669"/>
    <property type="project" value="TreeGrafter"/>
</dbReference>
<dbReference type="Gene3D" id="6.10.220.10">
    <property type="match status" value="1"/>
</dbReference>
<organism evidence="10">
    <name type="scientific">Echinococcus granulosus</name>
    <name type="common">Hydatid tapeworm</name>
    <dbReference type="NCBI Taxonomy" id="6210"/>
    <lineage>
        <taxon>Eukaryota</taxon>
        <taxon>Metazoa</taxon>
        <taxon>Spiralia</taxon>
        <taxon>Lophotrochozoa</taxon>
        <taxon>Platyhelminthes</taxon>
        <taxon>Cestoda</taxon>
        <taxon>Eucestoda</taxon>
        <taxon>Cyclophyllidea</taxon>
        <taxon>Taeniidae</taxon>
        <taxon>Echinococcus</taxon>
        <taxon>Echinococcus granulosus group</taxon>
    </lineage>
</organism>
<dbReference type="SMART" id="SM00242">
    <property type="entry name" value="MYSc"/>
    <property type="match status" value="1"/>
</dbReference>
<dbReference type="PROSITE" id="PS50096">
    <property type="entry name" value="IQ"/>
    <property type="match status" value="1"/>
</dbReference>
<dbReference type="GO" id="GO:0005524">
    <property type="term" value="F:ATP binding"/>
    <property type="evidence" value="ECO:0007669"/>
    <property type="project" value="UniProtKB-UniRule"/>
</dbReference>
<evidence type="ECO:0000256" key="3">
    <source>
        <dbReference type="ARBA" id="ARBA00023123"/>
    </source>
</evidence>
<dbReference type="WBParaSite" id="EgrG_000928600">
    <property type="protein sequence ID" value="EgrG_000928600"/>
    <property type="gene ID" value="EgrG_000928600"/>
</dbReference>
<dbReference type="CDD" id="cd21759">
    <property type="entry name" value="CBD_MYO6-like"/>
    <property type="match status" value="1"/>
</dbReference>
<keyword evidence="8" id="KW-0812">Transmembrane</keyword>
<dbReference type="InterPro" id="IPR027417">
    <property type="entry name" value="P-loop_NTPase"/>
</dbReference>
<dbReference type="GO" id="GO:0030139">
    <property type="term" value="C:endocytic vesicle"/>
    <property type="evidence" value="ECO:0007669"/>
    <property type="project" value="TreeGrafter"/>
</dbReference>
<sequence length="1111" mass="126734">MDGKSCWLPDETDGYILGRVIKVNNGVATCRPISGKGHPFEIPTEGVLLVEPHNHQPDDNCALINLNEATLLENVKQRYLKDKIYTYVANILIAVNPYYEIKGLYSRQMIETYKGMSLGTLPPHPFAIADKAFRDMKIQKESQAIIVSGESGAGKTETTKHVLRYLTEGYGADAGVIEQRIINSNPLLEAFGNAKTMRNNNSSRFGKFIELAFDKNNAVSGGSLEHYILEKGRLVRQSPEERNFHFFYQLFAGAPNGLRQKLGLTTPDDFLYLSRGCTRYFLQPQNRNALSEDRLSHDHKDQGPLHDIKMDDLEDFKTSIKVMTEMGLNETTQESIFSILAGILHLGNVVFQESLSTHGGCTITSQSQPSLNMASKLLGIDAATMAKALTTRITGTLDLTIALRLEETSNARDGLAKVIYDRLFDLLVTSINRAIPQSKKSTYIGLLDIAGFEHFDVNSFEQFCINYCNEKLQQFFNERILREEQIVYQREGLNVSSVSYIDNQDCIDLIESKDFGILALLDEESRLPNSNSEHFTNEVHRSHGNNPRLTVPRRDKKFKNLRDSEGFLLRHFAGSVCYTTTEFIAKNNDALHHSLEELLHSSSNDFLRKMHNPKEVKTWTLKKSQSNIAGKINFISVGSKFKGQINDLITKLRSSGTNFIRCVKPNSNMADHEFEGGPCLLQLRFFGLTDVLMLMQQGYPSRTQFGDLYSAYKPILPQKLRRLEPRMFFKALFHAMGMNDNDYKFGVSKVFFRAGKFAEFDEILRMDPANLSKMVERARKWIICYRWRRAIYTVRSVVKLREKIAYRQRNAVTIQRHTRGWLARKRVSCFIRVNRALRGMTKELEEVREAYKHLPEFQGKGYANVDQAMFELHELERRIRQGPGAMNPEELQTNFERLQTNVREVQAEVVEHQRLEKEKRGKERKAESLNEDSLNMAPPIKLRNVGNLQSAVPNDLLNSSNGSRQVHTNGLGDIYRDGSESTPTSFLTDAGSTETINFLIQRIHDMTLKEIESHMDSTSYIANGRLNYVSLHIRTSKAVNVRPRCCKMVGMGARTNVISTPIWLLYIQTPVTRTLHLISWPIFAFTSFLTFMWTIFKARNVFISRVCKTVI</sequence>
<dbReference type="GO" id="GO:0051015">
    <property type="term" value="F:actin filament binding"/>
    <property type="evidence" value="ECO:0007669"/>
    <property type="project" value="InterPro"/>
</dbReference>
<evidence type="ECO:0000256" key="5">
    <source>
        <dbReference type="ARBA" id="ARBA00023203"/>
    </source>
</evidence>
<protein>
    <submittedName>
        <fullName evidence="10 12">Myosin vi</fullName>
    </submittedName>
</protein>
<evidence type="ECO:0000256" key="4">
    <source>
        <dbReference type="ARBA" id="ARBA00023175"/>
    </source>
</evidence>
<evidence type="ECO:0000259" key="9">
    <source>
        <dbReference type="PROSITE" id="PS51456"/>
    </source>
</evidence>
<reference evidence="12" key="3">
    <citation type="submission" date="2020-10" db="UniProtKB">
        <authorList>
            <consortium name="WormBaseParasite"/>
        </authorList>
    </citation>
    <scope>IDENTIFICATION</scope>
</reference>
<evidence type="ECO:0000256" key="1">
    <source>
        <dbReference type="ARBA" id="ARBA00022741"/>
    </source>
</evidence>
<dbReference type="GO" id="GO:0005886">
    <property type="term" value="C:plasma membrane"/>
    <property type="evidence" value="ECO:0007669"/>
    <property type="project" value="TreeGrafter"/>
</dbReference>
<dbReference type="Gene3D" id="3.40.850.10">
    <property type="entry name" value="Kinesin motor domain"/>
    <property type="match status" value="1"/>
</dbReference>
<feature type="region of interest" description="Actin-binding" evidence="6">
    <location>
        <begin position="645"/>
        <end position="667"/>
    </location>
</feature>
<dbReference type="Gene3D" id="3.30.70.1590">
    <property type="match status" value="1"/>
</dbReference>
<reference evidence="10" key="2">
    <citation type="submission" date="2014-06" db="EMBL/GenBank/DDBJ databases">
        <authorList>
            <person name="Aslett M."/>
        </authorList>
    </citation>
    <scope>NUCLEOTIDE SEQUENCE</scope>
</reference>
<dbReference type="InterPro" id="IPR001609">
    <property type="entry name" value="Myosin_head_motor_dom-like"/>
</dbReference>
<dbReference type="Gene3D" id="2.30.30.360">
    <property type="entry name" value="Myosin S1 fragment, N-terminal"/>
    <property type="match status" value="1"/>
</dbReference>
<dbReference type="InterPro" id="IPR036961">
    <property type="entry name" value="Kinesin_motor_dom_sf"/>
</dbReference>
<keyword evidence="1 6" id="KW-0547">Nucleotide-binding</keyword>
<evidence type="ECO:0000256" key="6">
    <source>
        <dbReference type="PROSITE-ProRule" id="PRU00782"/>
    </source>
</evidence>
<dbReference type="PANTHER" id="PTHR13140">
    <property type="entry name" value="MYOSIN"/>
    <property type="match status" value="1"/>
</dbReference>
<reference evidence="10 11" key="1">
    <citation type="journal article" date="2013" name="Nature">
        <title>The genomes of four tapeworm species reveal adaptations to parasitism.</title>
        <authorList>
            <person name="Tsai I.J."/>
            <person name="Zarowiecki M."/>
            <person name="Holroyd N."/>
            <person name="Garciarrubio A."/>
            <person name="Sanchez-Flores A."/>
            <person name="Brooks K.L."/>
            <person name="Tracey A."/>
            <person name="Bobes R.J."/>
            <person name="Fragoso G."/>
            <person name="Sciutto E."/>
            <person name="Aslett M."/>
            <person name="Beasley H."/>
            <person name="Bennett H.M."/>
            <person name="Cai J."/>
            <person name="Camicia F."/>
            <person name="Clark R."/>
            <person name="Cucher M."/>
            <person name="De Silva N."/>
            <person name="Day T.A."/>
            <person name="Deplazes P."/>
            <person name="Estrada K."/>
            <person name="Fernandez C."/>
            <person name="Holland P.W."/>
            <person name="Hou J."/>
            <person name="Hu S."/>
            <person name="Huckvale T."/>
            <person name="Hung S.S."/>
            <person name="Kamenetzky L."/>
            <person name="Keane J.A."/>
            <person name="Kiss F."/>
            <person name="Koziol U."/>
            <person name="Lambert O."/>
            <person name="Liu K."/>
            <person name="Luo X."/>
            <person name="Luo Y."/>
            <person name="Macchiaroli N."/>
            <person name="Nichol S."/>
            <person name="Paps J."/>
            <person name="Parkinson J."/>
            <person name="Pouchkina-Stantcheva N."/>
            <person name="Riddiford N."/>
            <person name="Rosenzvit M."/>
            <person name="Salinas G."/>
            <person name="Wasmuth J.D."/>
            <person name="Zamanian M."/>
            <person name="Zheng Y."/>
            <person name="Cai X."/>
            <person name="Soberon X."/>
            <person name="Olson P.D."/>
            <person name="Laclette J.P."/>
            <person name="Brehm K."/>
            <person name="Berriman M."/>
            <person name="Garciarrubio A."/>
            <person name="Bobes R.J."/>
            <person name="Fragoso G."/>
            <person name="Sanchez-Flores A."/>
            <person name="Estrada K."/>
            <person name="Cevallos M.A."/>
            <person name="Morett E."/>
            <person name="Gonzalez V."/>
            <person name="Portillo T."/>
            <person name="Ochoa-Leyva A."/>
            <person name="Jose M.V."/>
            <person name="Sciutto E."/>
            <person name="Landa A."/>
            <person name="Jimenez L."/>
            <person name="Valdes V."/>
            <person name="Carrero J.C."/>
            <person name="Larralde C."/>
            <person name="Morales-Montor J."/>
            <person name="Limon-Lason J."/>
            <person name="Soberon X."/>
            <person name="Laclette J.P."/>
        </authorList>
    </citation>
    <scope>NUCLEOTIDE SEQUENCE [LARGE SCALE GENOMIC DNA]</scope>
</reference>
<dbReference type="GO" id="GO:0016459">
    <property type="term" value="C:myosin complex"/>
    <property type="evidence" value="ECO:0007669"/>
    <property type="project" value="UniProtKB-KW"/>
</dbReference>
<evidence type="ECO:0000256" key="8">
    <source>
        <dbReference type="SAM" id="Phobius"/>
    </source>
</evidence>
<feature type="transmembrane region" description="Helical" evidence="8">
    <location>
        <begin position="1077"/>
        <end position="1096"/>
    </location>
</feature>
<evidence type="ECO:0000313" key="11">
    <source>
        <dbReference type="Proteomes" id="UP000492820"/>
    </source>
</evidence>
<dbReference type="Pfam" id="PF21521">
    <property type="entry name" value="MYO6_lever"/>
    <property type="match status" value="1"/>
</dbReference>
<dbReference type="SUPFAM" id="SSF52540">
    <property type="entry name" value="P-loop containing nucleoside triphosphate hydrolases"/>
    <property type="match status" value="1"/>
</dbReference>
<dbReference type="OrthoDB" id="10055605at2759"/>
<dbReference type="GO" id="GO:0007015">
    <property type="term" value="P:actin filament organization"/>
    <property type="evidence" value="ECO:0007669"/>
    <property type="project" value="TreeGrafter"/>
</dbReference>
<dbReference type="InterPro" id="IPR008989">
    <property type="entry name" value="Myosin_S1_N"/>
</dbReference>
<keyword evidence="8" id="KW-1133">Transmembrane helix</keyword>